<comment type="subcellular location">
    <subcellularLocation>
        <location evidence="1">Cell membrane</location>
        <topology evidence="1">Multi-pass membrane protein</topology>
    </subcellularLocation>
</comment>
<name>A0ABN2SQ99_9PSEU</name>
<keyword evidence="4 7" id="KW-0812">Transmembrane</keyword>
<dbReference type="CDD" id="cd17321">
    <property type="entry name" value="MFS_MMR_MDR_like"/>
    <property type="match status" value="1"/>
</dbReference>
<evidence type="ECO:0000256" key="4">
    <source>
        <dbReference type="ARBA" id="ARBA00022692"/>
    </source>
</evidence>
<evidence type="ECO:0000313" key="9">
    <source>
        <dbReference type="EMBL" id="GAA1990654.1"/>
    </source>
</evidence>
<dbReference type="PRINTS" id="PR01036">
    <property type="entry name" value="TCRTETB"/>
</dbReference>
<feature type="transmembrane region" description="Helical" evidence="7">
    <location>
        <begin position="202"/>
        <end position="222"/>
    </location>
</feature>
<feature type="transmembrane region" description="Helical" evidence="7">
    <location>
        <begin position="335"/>
        <end position="353"/>
    </location>
</feature>
<feature type="transmembrane region" description="Helical" evidence="7">
    <location>
        <begin position="81"/>
        <end position="98"/>
    </location>
</feature>
<feature type="transmembrane region" description="Helical" evidence="7">
    <location>
        <begin position="359"/>
        <end position="386"/>
    </location>
</feature>
<accession>A0ABN2SQ99</accession>
<gene>
    <name evidence="9" type="ORF">GCM10009754_81330</name>
</gene>
<feature type="transmembrane region" description="Helical" evidence="7">
    <location>
        <begin position="270"/>
        <end position="293"/>
    </location>
</feature>
<dbReference type="InterPro" id="IPR005829">
    <property type="entry name" value="Sugar_transporter_CS"/>
</dbReference>
<evidence type="ECO:0000256" key="5">
    <source>
        <dbReference type="ARBA" id="ARBA00022989"/>
    </source>
</evidence>
<dbReference type="InterPro" id="IPR036259">
    <property type="entry name" value="MFS_trans_sf"/>
</dbReference>
<feature type="transmembrane region" description="Helical" evidence="7">
    <location>
        <begin position="170"/>
        <end position="190"/>
    </location>
</feature>
<dbReference type="PROSITE" id="PS00216">
    <property type="entry name" value="SUGAR_TRANSPORT_1"/>
    <property type="match status" value="1"/>
</dbReference>
<comment type="caution">
    <text evidence="9">The sequence shown here is derived from an EMBL/GenBank/DDBJ whole genome shotgun (WGS) entry which is preliminary data.</text>
</comment>
<dbReference type="PROSITE" id="PS50850">
    <property type="entry name" value="MFS"/>
    <property type="match status" value="1"/>
</dbReference>
<feature type="transmembrane region" description="Helical" evidence="7">
    <location>
        <begin position="110"/>
        <end position="129"/>
    </location>
</feature>
<keyword evidence="6 7" id="KW-0472">Membrane</keyword>
<sequence length="478" mass="48562">MTAVDSVRARRRWYALVLLCSAQFVVVLDASVINVALPAIGQDLDAGQRALTWVVSAYVLAFGGFLLLGGRLADLLGRRRMFVAGLLLFGIASLAGGFADSVGLLVTARVVQGVGAAVLSPSAMSIIAVTFSDGAERNKAFAAWGAVGGAGGAAGVILSGVLTQYAGWEWVLWINVPVVLACVLLVRPLLAGTGAPSGDRVFDLAGAATVTAALTLLVYTLVEAPRAGAAQLFGSLLGVLVLLAAFVAIERRSRAPLVDLRIFRLRTLTGANVAGILTGGVVVPMFFFLSLLLQNVLRYDAITTGLSLVPMCLVSFGIALGIASTLVTKLGYKPVLTGGLVLFAAGLAWLSLASPDGGFAFSVLAPELVAGAGLGLVFAPLFVAASTGVGWQQAGLASGLINTSQQLGGALGLAVLSAVASARIGDDTGPDALTRGYGAAFLGCAVIAALGVLATLLLISSRASRNHAELSRPAEPVA</sequence>
<feature type="transmembrane region" description="Helical" evidence="7">
    <location>
        <begin position="228"/>
        <end position="249"/>
    </location>
</feature>
<evidence type="ECO:0000256" key="6">
    <source>
        <dbReference type="ARBA" id="ARBA00023136"/>
    </source>
</evidence>
<evidence type="ECO:0000259" key="8">
    <source>
        <dbReference type="PROSITE" id="PS50850"/>
    </source>
</evidence>
<dbReference type="PANTHER" id="PTHR42718">
    <property type="entry name" value="MAJOR FACILITATOR SUPERFAMILY MULTIDRUG TRANSPORTER MFSC"/>
    <property type="match status" value="1"/>
</dbReference>
<proteinExistence type="predicted"/>
<evidence type="ECO:0000256" key="1">
    <source>
        <dbReference type="ARBA" id="ARBA00004651"/>
    </source>
</evidence>
<dbReference type="Pfam" id="PF07690">
    <property type="entry name" value="MFS_1"/>
    <property type="match status" value="1"/>
</dbReference>
<protein>
    <submittedName>
        <fullName evidence="9">DHA2 family efflux MFS transporter permease subunit</fullName>
    </submittedName>
</protein>
<dbReference type="RefSeq" id="WP_344431075.1">
    <property type="nucleotide sequence ID" value="NZ_BAAANN010000056.1"/>
</dbReference>
<evidence type="ECO:0000256" key="7">
    <source>
        <dbReference type="SAM" id="Phobius"/>
    </source>
</evidence>
<feature type="domain" description="Major facilitator superfamily (MFS) profile" evidence="8">
    <location>
        <begin position="15"/>
        <end position="463"/>
    </location>
</feature>
<keyword evidence="10" id="KW-1185">Reference proteome</keyword>
<feature type="transmembrane region" description="Helical" evidence="7">
    <location>
        <begin position="407"/>
        <end position="425"/>
    </location>
</feature>
<dbReference type="Gene3D" id="1.20.1720.10">
    <property type="entry name" value="Multidrug resistance protein D"/>
    <property type="match status" value="1"/>
</dbReference>
<feature type="transmembrane region" description="Helical" evidence="7">
    <location>
        <begin position="305"/>
        <end position="328"/>
    </location>
</feature>
<dbReference type="InterPro" id="IPR020846">
    <property type="entry name" value="MFS_dom"/>
</dbReference>
<dbReference type="EMBL" id="BAAANN010000056">
    <property type="protein sequence ID" value="GAA1990654.1"/>
    <property type="molecule type" value="Genomic_DNA"/>
</dbReference>
<keyword evidence="5 7" id="KW-1133">Transmembrane helix</keyword>
<evidence type="ECO:0000256" key="3">
    <source>
        <dbReference type="ARBA" id="ARBA00022475"/>
    </source>
</evidence>
<feature type="transmembrane region" description="Helical" evidence="7">
    <location>
        <begin position="50"/>
        <end position="69"/>
    </location>
</feature>
<feature type="transmembrane region" description="Helical" evidence="7">
    <location>
        <begin position="141"/>
        <end position="164"/>
    </location>
</feature>
<organism evidence="9 10">
    <name type="scientific">Amycolatopsis minnesotensis</name>
    <dbReference type="NCBI Taxonomy" id="337894"/>
    <lineage>
        <taxon>Bacteria</taxon>
        <taxon>Bacillati</taxon>
        <taxon>Actinomycetota</taxon>
        <taxon>Actinomycetes</taxon>
        <taxon>Pseudonocardiales</taxon>
        <taxon>Pseudonocardiaceae</taxon>
        <taxon>Amycolatopsis</taxon>
    </lineage>
</organism>
<dbReference type="PANTHER" id="PTHR42718:SF46">
    <property type="entry name" value="BLR6921 PROTEIN"/>
    <property type="match status" value="1"/>
</dbReference>
<reference evidence="9 10" key="1">
    <citation type="journal article" date="2019" name="Int. J. Syst. Evol. Microbiol.">
        <title>The Global Catalogue of Microorganisms (GCM) 10K type strain sequencing project: providing services to taxonomists for standard genome sequencing and annotation.</title>
        <authorList>
            <consortium name="The Broad Institute Genomics Platform"/>
            <consortium name="The Broad Institute Genome Sequencing Center for Infectious Disease"/>
            <person name="Wu L."/>
            <person name="Ma J."/>
        </authorList>
    </citation>
    <scope>NUCLEOTIDE SEQUENCE [LARGE SCALE GENOMIC DNA]</scope>
    <source>
        <strain evidence="9 10">JCM 14545</strain>
    </source>
</reference>
<dbReference type="InterPro" id="IPR011701">
    <property type="entry name" value="MFS"/>
</dbReference>
<keyword evidence="3" id="KW-1003">Cell membrane</keyword>
<dbReference type="Proteomes" id="UP001501116">
    <property type="component" value="Unassembled WGS sequence"/>
</dbReference>
<evidence type="ECO:0000256" key="2">
    <source>
        <dbReference type="ARBA" id="ARBA00022448"/>
    </source>
</evidence>
<dbReference type="Gene3D" id="1.20.1250.20">
    <property type="entry name" value="MFS general substrate transporter like domains"/>
    <property type="match status" value="1"/>
</dbReference>
<feature type="transmembrane region" description="Helical" evidence="7">
    <location>
        <begin position="437"/>
        <end position="459"/>
    </location>
</feature>
<keyword evidence="2" id="KW-0813">Transport</keyword>
<evidence type="ECO:0000313" key="10">
    <source>
        <dbReference type="Proteomes" id="UP001501116"/>
    </source>
</evidence>
<dbReference type="SUPFAM" id="SSF103473">
    <property type="entry name" value="MFS general substrate transporter"/>
    <property type="match status" value="1"/>
</dbReference>
<feature type="transmembrane region" description="Helical" evidence="7">
    <location>
        <begin position="12"/>
        <end position="38"/>
    </location>
</feature>